<dbReference type="AlphaFoldDB" id="A0A7C4VS88"/>
<proteinExistence type="predicted"/>
<accession>A0A7C4VS88</accession>
<evidence type="ECO:0000256" key="2">
    <source>
        <dbReference type="SAM" id="Phobius"/>
    </source>
</evidence>
<dbReference type="EMBL" id="DSUH01000324">
    <property type="protein sequence ID" value="HGU33952.1"/>
    <property type="molecule type" value="Genomic_DNA"/>
</dbReference>
<evidence type="ECO:0000256" key="1">
    <source>
        <dbReference type="SAM" id="Coils"/>
    </source>
</evidence>
<evidence type="ECO:0008006" key="4">
    <source>
        <dbReference type="Google" id="ProtNLM"/>
    </source>
</evidence>
<comment type="caution">
    <text evidence="3">The sequence shown here is derived from an EMBL/GenBank/DDBJ whole genome shotgun (WGS) entry which is preliminary data.</text>
</comment>
<name>A0A7C4VS88_9BACT</name>
<dbReference type="InterPro" id="IPR043129">
    <property type="entry name" value="ATPase_NBD"/>
</dbReference>
<keyword evidence="2" id="KW-0472">Membrane</keyword>
<keyword evidence="1" id="KW-0175">Coiled coil</keyword>
<dbReference type="SUPFAM" id="SSF53067">
    <property type="entry name" value="Actin-like ATPase domain"/>
    <property type="match status" value="1"/>
</dbReference>
<dbReference type="Gene3D" id="3.30.1490.300">
    <property type="match status" value="1"/>
</dbReference>
<reference evidence="3" key="1">
    <citation type="journal article" date="2020" name="mSystems">
        <title>Genome- and Community-Level Interaction Insights into Carbon Utilization and Element Cycling Functions of Hydrothermarchaeota in Hydrothermal Sediment.</title>
        <authorList>
            <person name="Zhou Z."/>
            <person name="Liu Y."/>
            <person name="Xu W."/>
            <person name="Pan J."/>
            <person name="Luo Z.H."/>
            <person name="Li M."/>
        </authorList>
    </citation>
    <scope>NUCLEOTIDE SEQUENCE [LARGE SCALE GENOMIC DNA]</scope>
    <source>
        <strain evidence="3">SpSt-477</strain>
    </source>
</reference>
<dbReference type="InterPro" id="IPR007813">
    <property type="entry name" value="PilN"/>
</dbReference>
<dbReference type="InterPro" id="IPR052534">
    <property type="entry name" value="Extracell_DNA_Util/SecSys_Comp"/>
</dbReference>
<keyword evidence="2" id="KW-0812">Transmembrane</keyword>
<organism evidence="3">
    <name type="scientific">Desulfatirhabdium butyrativorans</name>
    <dbReference type="NCBI Taxonomy" id="340467"/>
    <lineage>
        <taxon>Bacteria</taxon>
        <taxon>Pseudomonadati</taxon>
        <taxon>Thermodesulfobacteriota</taxon>
        <taxon>Desulfobacteria</taxon>
        <taxon>Desulfobacterales</taxon>
        <taxon>Desulfatirhabdiaceae</taxon>
        <taxon>Desulfatirhabdium</taxon>
    </lineage>
</organism>
<dbReference type="PANTHER" id="PTHR40278">
    <property type="entry name" value="DNA UTILIZATION PROTEIN HOFN"/>
    <property type="match status" value="1"/>
</dbReference>
<gene>
    <name evidence="3" type="ORF">ENS29_14050</name>
</gene>
<protein>
    <recommendedName>
        <fullName evidence="4">Fimbrial assembly protein</fullName>
    </recommendedName>
</protein>
<feature type="transmembrane region" description="Helical" evidence="2">
    <location>
        <begin position="282"/>
        <end position="303"/>
    </location>
</feature>
<keyword evidence="2" id="KW-1133">Transmembrane helix</keyword>
<feature type="coiled-coil region" evidence="1">
    <location>
        <begin position="308"/>
        <end position="342"/>
    </location>
</feature>
<sequence>MIGIGRKRIIGLYVGTGRLHVAAVERNRFGWKPVLIERSTALSGGGPEGGPPALRELLRQVSPDRRTRWYLALPRSGFFFRNIPLPAMSLEDALDAVQGMVRTLVHLPLEEIYFDVQMVRKSDRTIRALLVYSLRQMVDPYRDVFRETGHEAGLEAIFPFNIGAAAYLSLKRFPFPTALDIVYRDGHEIVVIDSLGCRASFFTENRDVSEIADFLKNLGLDAEPHLSLREEANSSPLLDDDIMPFLPDIGANRAAAALACGFSSQQIVSVDGRPTRLKLFPFWKAMGAIVVALTIGCTLWTTLSYRTIERNQAVLSELREKRNRLEQQLHPLEKNKQSAEKGKQLIADMDEFMSHRPQLFRLINDIAERVPDGTWLSRFTFSEKEISMQGQSRDAIKTLEALRASPYLDQVKLSGSVMKAPNGLEQFTMTMKRKEEKAADHGQIE</sequence>
<evidence type="ECO:0000313" key="3">
    <source>
        <dbReference type="EMBL" id="HGU33952.1"/>
    </source>
</evidence>
<dbReference type="PANTHER" id="PTHR40278:SF1">
    <property type="entry name" value="DNA UTILIZATION PROTEIN HOFN"/>
    <property type="match status" value="1"/>
</dbReference>
<dbReference type="Pfam" id="PF05137">
    <property type="entry name" value="PilN"/>
    <property type="match status" value="1"/>
</dbReference>
<dbReference type="Gene3D" id="3.30.420.40">
    <property type="match status" value="1"/>
</dbReference>